<organism evidence="1 2">
    <name type="scientific">Potamilus streckersoni</name>
    <dbReference type="NCBI Taxonomy" id="2493646"/>
    <lineage>
        <taxon>Eukaryota</taxon>
        <taxon>Metazoa</taxon>
        <taxon>Spiralia</taxon>
        <taxon>Lophotrochozoa</taxon>
        <taxon>Mollusca</taxon>
        <taxon>Bivalvia</taxon>
        <taxon>Autobranchia</taxon>
        <taxon>Heteroconchia</taxon>
        <taxon>Palaeoheterodonta</taxon>
        <taxon>Unionida</taxon>
        <taxon>Unionoidea</taxon>
        <taxon>Unionidae</taxon>
        <taxon>Ambleminae</taxon>
        <taxon>Lampsilini</taxon>
        <taxon>Potamilus</taxon>
    </lineage>
</organism>
<evidence type="ECO:0000313" key="2">
    <source>
        <dbReference type="Proteomes" id="UP001195483"/>
    </source>
</evidence>
<reference evidence="1" key="1">
    <citation type="journal article" date="2021" name="Genome Biol. Evol.">
        <title>A High-Quality Reference Genome for a Parasitic Bivalve with Doubly Uniparental Inheritance (Bivalvia: Unionida).</title>
        <authorList>
            <person name="Smith C.H."/>
        </authorList>
    </citation>
    <scope>NUCLEOTIDE SEQUENCE</scope>
    <source>
        <strain evidence="1">CHS0354</strain>
    </source>
</reference>
<dbReference type="AlphaFoldDB" id="A0AAE0T7Q1"/>
<protein>
    <submittedName>
        <fullName evidence="1">Uncharacterized protein</fullName>
    </submittedName>
</protein>
<accession>A0AAE0T7Q1</accession>
<gene>
    <name evidence="1" type="ORF">CHS0354_038638</name>
</gene>
<reference evidence="1" key="3">
    <citation type="submission" date="2023-05" db="EMBL/GenBank/DDBJ databases">
        <authorList>
            <person name="Smith C.H."/>
        </authorList>
    </citation>
    <scope>NUCLEOTIDE SEQUENCE</scope>
    <source>
        <strain evidence="1">CHS0354</strain>
        <tissue evidence="1">Mantle</tissue>
    </source>
</reference>
<keyword evidence="2" id="KW-1185">Reference proteome</keyword>
<evidence type="ECO:0000313" key="1">
    <source>
        <dbReference type="EMBL" id="KAK3605201.1"/>
    </source>
</evidence>
<proteinExistence type="predicted"/>
<reference evidence="1" key="2">
    <citation type="journal article" date="2021" name="Genome Biol. Evol.">
        <title>Developing a high-quality reference genome for a parasitic bivalve with doubly uniparental inheritance (Bivalvia: Unionida).</title>
        <authorList>
            <person name="Smith C.H."/>
        </authorList>
    </citation>
    <scope>NUCLEOTIDE SEQUENCE</scope>
    <source>
        <strain evidence="1">CHS0354</strain>
        <tissue evidence="1">Mantle</tissue>
    </source>
</reference>
<dbReference type="EMBL" id="JAEAOA010002243">
    <property type="protein sequence ID" value="KAK3605201.1"/>
    <property type="molecule type" value="Genomic_DNA"/>
</dbReference>
<comment type="caution">
    <text evidence="1">The sequence shown here is derived from an EMBL/GenBank/DDBJ whole genome shotgun (WGS) entry which is preliminary data.</text>
</comment>
<sequence>MPSVTFNLNFSARSSIASSVNDATFIINSPSSTAVDFSVTYVINADASAAYLINDAFNPDGTAATRESHPSLPQMTPPLQLTPPALMIPSTLHEMALQPPPQTSKRNSLKPCEEIKNLFMCIKQL</sequence>
<dbReference type="Proteomes" id="UP001195483">
    <property type="component" value="Unassembled WGS sequence"/>
</dbReference>
<name>A0AAE0T7Q1_9BIVA</name>